<feature type="chain" id="PRO_5046539688" evidence="1">
    <location>
        <begin position="25"/>
        <end position="90"/>
    </location>
</feature>
<gene>
    <name evidence="2" type="ORF">V6N11_038633</name>
</gene>
<keyword evidence="3" id="KW-1185">Reference proteome</keyword>
<comment type="caution">
    <text evidence="2">The sequence shown here is derived from an EMBL/GenBank/DDBJ whole genome shotgun (WGS) entry which is preliminary data.</text>
</comment>
<reference evidence="2 3" key="1">
    <citation type="journal article" date="2024" name="G3 (Bethesda)">
        <title>Genome assembly of Hibiscus sabdariffa L. provides insights into metabolisms of medicinal natural products.</title>
        <authorList>
            <person name="Kim T."/>
        </authorList>
    </citation>
    <scope>NUCLEOTIDE SEQUENCE [LARGE SCALE GENOMIC DNA]</scope>
    <source>
        <strain evidence="2">TK-2024</strain>
        <tissue evidence="2">Old leaves</tissue>
    </source>
</reference>
<proteinExistence type="predicted"/>
<accession>A0ABR2SL86</accession>
<protein>
    <submittedName>
        <fullName evidence="2">Uncharacterized protein</fullName>
    </submittedName>
</protein>
<dbReference type="EMBL" id="JBBPBN010000013">
    <property type="protein sequence ID" value="KAK9025776.1"/>
    <property type="molecule type" value="Genomic_DNA"/>
</dbReference>
<evidence type="ECO:0000313" key="2">
    <source>
        <dbReference type="EMBL" id="KAK9025776.1"/>
    </source>
</evidence>
<evidence type="ECO:0000313" key="3">
    <source>
        <dbReference type="Proteomes" id="UP001396334"/>
    </source>
</evidence>
<name>A0ABR2SL86_9ROSI</name>
<feature type="signal peptide" evidence="1">
    <location>
        <begin position="1"/>
        <end position="24"/>
    </location>
</feature>
<dbReference type="Proteomes" id="UP001396334">
    <property type="component" value="Unassembled WGS sequence"/>
</dbReference>
<keyword evidence="1" id="KW-0732">Signal</keyword>
<evidence type="ECO:0000256" key="1">
    <source>
        <dbReference type="SAM" id="SignalP"/>
    </source>
</evidence>
<organism evidence="2 3">
    <name type="scientific">Hibiscus sabdariffa</name>
    <name type="common">roselle</name>
    <dbReference type="NCBI Taxonomy" id="183260"/>
    <lineage>
        <taxon>Eukaryota</taxon>
        <taxon>Viridiplantae</taxon>
        <taxon>Streptophyta</taxon>
        <taxon>Embryophyta</taxon>
        <taxon>Tracheophyta</taxon>
        <taxon>Spermatophyta</taxon>
        <taxon>Magnoliopsida</taxon>
        <taxon>eudicotyledons</taxon>
        <taxon>Gunneridae</taxon>
        <taxon>Pentapetalae</taxon>
        <taxon>rosids</taxon>
        <taxon>malvids</taxon>
        <taxon>Malvales</taxon>
        <taxon>Malvaceae</taxon>
        <taxon>Malvoideae</taxon>
        <taxon>Hibiscus</taxon>
    </lineage>
</organism>
<sequence length="90" mass="9862">MKASSVILCFLLASSLFIPTSTTARQLLQYDSPPPSPPSPYLTEPDPVRICGRGQPYKSCIPNNSPLKPHPNCSGIYNRERGCRGYPSKP</sequence>